<dbReference type="GO" id="GO:0046854">
    <property type="term" value="P:phosphatidylinositol phosphate biosynthetic process"/>
    <property type="evidence" value="ECO:0007669"/>
    <property type="project" value="TreeGrafter"/>
</dbReference>
<gene>
    <name evidence="8" type="ORF">GSTENG00013645001</name>
</gene>
<dbReference type="OrthoDB" id="2573163at2759"/>
<dbReference type="InterPro" id="IPR038286">
    <property type="entry name" value="IPK_sf"/>
</dbReference>
<keyword evidence="3" id="KW-0547">Nucleotide-binding</keyword>
<evidence type="ECO:0000256" key="1">
    <source>
        <dbReference type="ARBA" id="ARBA00007374"/>
    </source>
</evidence>
<keyword evidence="4 6" id="KW-0418">Kinase</keyword>
<dbReference type="EC" id="2.7.-.-" evidence="6"/>
<sequence>VVSVSFEEDGEGNLCLIAYPQNDPAVDLENKDPLADGKPKSEVHKWGSPVAPPMLVDGEKYSKDARSRHSSKDKDESFQMQQEDVELEWLRQTEVIYYRLERSHSNALPQLKHNPWSLRCQQQHLQKMKENAKHRNQYKFILLENLTWRHTMPCVLDLKMGTQQHGDDATEEKKAGKIRKCQQSTASTIGVCLSGMQVYRYDTGQLMFMSKFHGRRLTLKDFKDALFQFFHSGHRLRRELLSPVLRRLRDMQAALEACESYRFYSSSLLIIYDGASLQERGRLQPEDGLSEGEEEEEEAETEPDIEEEEAEAVADAAHGSSTPANDSGGGDSGGPSASQTLSDPMVDVRMIDFAHTTCRHFQGDSVVYEGLDSGYLFGLQNLITIISELENRSTE</sequence>
<dbReference type="KEGG" id="tng:GSTEN00013645G001"/>
<dbReference type="GO" id="GO:0032958">
    <property type="term" value="P:inositol phosphate biosynthetic process"/>
    <property type="evidence" value="ECO:0007669"/>
    <property type="project" value="InterPro"/>
</dbReference>
<dbReference type="InterPro" id="IPR005522">
    <property type="entry name" value="IPK"/>
</dbReference>
<evidence type="ECO:0000256" key="3">
    <source>
        <dbReference type="ARBA" id="ARBA00022741"/>
    </source>
</evidence>
<accession>Q4SS21</accession>
<feature type="region of interest" description="Disordered" evidence="7">
    <location>
        <begin position="25"/>
        <end position="80"/>
    </location>
</feature>
<dbReference type="GO" id="GO:0005634">
    <property type="term" value="C:nucleus"/>
    <property type="evidence" value="ECO:0007669"/>
    <property type="project" value="TreeGrafter"/>
</dbReference>
<feature type="compositionally biased region" description="Acidic residues" evidence="7">
    <location>
        <begin position="288"/>
        <end position="312"/>
    </location>
</feature>
<keyword evidence="2 6" id="KW-0808">Transferase</keyword>
<comment type="caution">
    <text evidence="8">The sequence shown here is derived from an EMBL/GenBank/DDBJ whole genome shotgun (WGS) entry which is preliminary data.</text>
</comment>
<evidence type="ECO:0000256" key="2">
    <source>
        <dbReference type="ARBA" id="ARBA00022679"/>
    </source>
</evidence>
<dbReference type="PANTHER" id="PTHR12400:SF47">
    <property type="entry name" value="INOSITOL HEXAKISPHOSPHATE KINASE 2"/>
    <property type="match status" value="1"/>
</dbReference>
<dbReference type="PANTHER" id="PTHR12400">
    <property type="entry name" value="INOSITOL POLYPHOSPHATE KINASE"/>
    <property type="match status" value="1"/>
</dbReference>
<reference evidence="8" key="2">
    <citation type="submission" date="2004-02" db="EMBL/GenBank/DDBJ databases">
        <authorList>
            <consortium name="Genoscope"/>
            <consortium name="Whitehead Institute Centre for Genome Research"/>
        </authorList>
    </citation>
    <scope>NUCLEOTIDE SEQUENCE</scope>
</reference>
<evidence type="ECO:0000256" key="4">
    <source>
        <dbReference type="ARBA" id="ARBA00022777"/>
    </source>
</evidence>
<evidence type="ECO:0000313" key="8">
    <source>
        <dbReference type="EMBL" id="CAF96561.1"/>
    </source>
</evidence>
<dbReference type="GO" id="GO:0005737">
    <property type="term" value="C:cytoplasm"/>
    <property type="evidence" value="ECO:0007669"/>
    <property type="project" value="TreeGrafter"/>
</dbReference>
<feature type="compositionally biased region" description="Basic and acidic residues" evidence="7">
    <location>
        <begin position="57"/>
        <end position="77"/>
    </location>
</feature>
<evidence type="ECO:0000256" key="6">
    <source>
        <dbReference type="RuleBase" id="RU363090"/>
    </source>
</evidence>
<feature type="region of interest" description="Disordered" evidence="7">
    <location>
        <begin position="285"/>
        <end position="341"/>
    </location>
</feature>
<comment type="similarity">
    <text evidence="1 6">Belongs to the inositol phosphokinase (IPK) family.</text>
</comment>
<keyword evidence="5" id="KW-0067">ATP-binding</keyword>
<proteinExistence type="inferred from homology"/>
<protein>
    <recommendedName>
        <fullName evidence="6">Kinase</fullName>
        <ecNumber evidence="6">2.7.-.-</ecNumber>
    </recommendedName>
</protein>
<dbReference type="GO" id="GO:0005524">
    <property type="term" value="F:ATP binding"/>
    <property type="evidence" value="ECO:0007669"/>
    <property type="project" value="UniProtKB-KW"/>
</dbReference>
<feature type="non-terminal residue" evidence="8">
    <location>
        <position position="395"/>
    </location>
</feature>
<organism evidence="8">
    <name type="scientific">Tetraodon nigroviridis</name>
    <name type="common">Spotted green pufferfish</name>
    <name type="synonym">Chelonodon nigroviridis</name>
    <dbReference type="NCBI Taxonomy" id="99883"/>
    <lineage>
        <taxon>Eukaryota</taxon>
        <taxon>Metazoa</taxon>
        <taxon>Chordata</taxon>
        <taxon>Craniata</taxon>
        <taxon>Vertebrata</taxon>
        <taxon>Euteleostomi</taxon>
        <taxon>Actinopterygii</taxon>
        <taxon>Neopterygii</taxon>
        <taxon>Teleostei</taxon>
        <taxon>Neoteleostei</taxon>
        <taxon>Acanthomorphata</taxon>
        <taxon>Eupercaria</taxon>
        <taxon>Tetraodontiformes</taxon>
        <taxon>Tetradontoidea</taxon>
        <taxon>Tetraodontidae</taxon>
        <taxon>Tetraodon</taxon>
    </lineage>
</organism>
<reference evidence="8" key="1">
    <citation type="journal article" date="2004" name="Nature">
        <title>Genome duplication in the teleost fish Tetraodon nigroviridis reveals the early vertebrate proto-karyotype.</title>
        <authorList>
            <person name="Jaillon O."/>
            <person name="Aury J.-M."/>
            <person name="Brunet F."/>
            <person name="Petit J.-L."/>
            <person name="Stange-Thomann N."/>
            <person name="Mauceli E."/>
            <person name="Bouneau L."/>
            <person name="Fischer C."/>
            <person name="Ozouf-Costaz C."/>
            <person name="Bernot A."/>
            <person name="Nicaud S."/>
            <person name="Jaffe D."/>
            <person name="Fisher S."/>
            <person name="Lutfalla G."/>
            <person name="Dossat C."/>
            <person name="Segurens B."/>
            <person name="Dasilva C."/>
            <person name="Salanoubat M."/>
            <person name="Levy M."/>
            <person name="Boudet N."/>
            <person name="Castellano S."/>
            <person name="Anthouard V."/>
            <person name="Jubin C."/>
            <person name="Castelli V."/>
            <person name="Katinka M."/>
            <person name="Vacherie B."/>
            <person name="Biemont C."/>
            <person name="Skalli Z."/>
            <person name="Cattolico L."/>
            <person name="Poulain J."/>
            <person name="De Berardinis V."/>
            <person name="Cruaud C."/>
            <person name="Duprat S."/>
            <person name="Brottier P."/>
            <person name="Coutanceau J.-P."/>
            <person name="Gouzy J."/>
            <person name="Parra G."/>
            <person name="Lardier G."/>
            <person name="Chapple C."/>
            <person name="McKernan K.J."/>
            <person name="McEwan P."/>
            <person name="Bosak S."/>
            <person name="Kellis M."/>
            <person name="Volff J.-N."/>
            <person name="Guigo R."/>
            <person name="Zody M.C."/>
            <person name="Mesirov J."/>
            <person name="Lindblad-Toh K."/>
            <person name="Birren B."/>
            <person name="Nusbaum C."/>
            <person name="Kahn D."/>
            <person name="Robinson-Rechavi M."/>
            <person name="Laudet V."/>
            <person name="Schachter V."/>
            <person name="Quetier F."/>
            <person name="Saurin W."/>
            <person name="Scarpelli C."/>
            <person name="Wincker P."/>
            <person name="Lander E.S."/>
            <person name="Weissenbach J."/>
            <person name="Roest Crollius H."/>
        </authorList>
    </citation>
    <scope>NUCLEOTIDE SEQUENCE [LARGE SCALE GENOMIC DNA]</scope>
</reference>
<dbReference type="Pfam" id="PF03770">
    <property type="entry name" value="IPK"/>
    <property type="match status" value="1"/>
</dbReference>
<dbReference type="SUPFAM" id="SSF56104">
    <property type="entry name" value="SAICAR synthase-like"/>
    <property type="match status" value="1"/>
</dbReference>
<dbReference type="Gene3D" id="3.30.470.160">
    <property type="entry name" value="Inositol polyphosphate kinase"/>
    <property type="match status" value="1"/>
</dbReference>
<feature type="non-terminal residue" evidence="8">
    <location>
        <position position="1"/>
    </location>
</feature>
<evidence type="ECO:0000256" key="5">
    <source>
        <dbReference type="ARBA" id="ARBA00022840"/>
    </source>
</evidence>
<feature type="compositionally biased region" description="Basic and acidic residues" evidence="7">
    <location>
        <begin position="28"/>
        <end position="45"/>
    </location>
</feature>
<evidence type="ECO:0000256" key="7">
    <source>
        <dbReference type="SAM" id="MobiDB-lite"/>
    </source>
</evidence>
<dbReference type="AlphaFoldDB" id="Q4SS21"/>
<dbReference type="GO" id="GO:0000828">
    <property type="term" value="F:inositol hexakisphosphate kinase activity"/>
    <property type="evidence" value="ECO:0007669"/>
    <property type="project" value="TreeGrafter"/>
</dbReference>
<name>Q4SS21_TETNG</name>
<dbReference type="FunFam" id="3.30.470.160:FF:000002">
    <property type="entry name" value="Kinase"/>
    <property type="match status" value="1"/>
</dbReference>
<dbReference type="EMBL" id="CAAE01014479">
    <property type="protein sequence ID" value="CAF96561.1"/>
    <property type="molecule type" value="Genomic_DNA"/>
</dbReference>